<keyword evidence="2" id="KW-1185">Reference proteome</keyword>
<sequence>MKRMPHKYGQTALYVVLLIIIVAGMTMMRRCSHQSSLPTLIKGGSGGDTIDVAILYGPSSYYLYSDTLGGINYDMLRLFASQTSTPVKIWPVVNLHDALSRLENGSYTILASLPSDNSVKERFLTTQNVFLDKMVLVQTIDSTGQRRINSILDLAGDTVHIQRDSPAIMRLRRLSKEIGSDINLALEEGMSEEYLCMAVATGKMKQAVVNERIARRMQKQYPNLNFEKPVSFTQFQVWLFSPEDSVLFNKTEQWLTDFKSTPDYRRLIGKY</sequence>
<comment type="caution">
    <text evidence="1">The sequence shown here is derived from an EMBL/GenBank/DDBJ whole genome shotgun (WGS) entry which is preliminary data.</text>
</comment>
<dbReference type="Proteomes" id="UP000306319">
    <property type="component" value="Unassembled WGS sequence"/>
</dbReference>
<evidence type="ECO:0000313" key="1">
    <source>
        <dbReference type="EMBL" id="TGY79162.1"/>
    </source>
</evidence>
<proteinExistence type="predicted"/>
<name>A0AC61RHQ1_9BACT</name>
<gene>
    <name evidence="1" type="ORF">E5331_07220</name>
</gene>
<organism evidence="1 2">
    <name type="scientific">Lepagella muris</name>
    <dbReference type="NCBI Taxonomy" id="3032870"/>
    <lineage>
        <taxon>Bacteria</taxon>
        <taxon>Pseudomonadati</taxon>
        <taxon>Bacteroidota</taxon>
        <taxon>Bacteroidia</taxon>
        <taxon>Bacteroidales</taxon>
        <taxon>Muribaculaceae</taxon>
        <taxon>Lepagella</taxon>
    </lineage>
</organism>
<evidence type="ECO:0000313" key="2">
    <source>
        <dbReference type="Proteomes" id="UP000306319"/>
    </source>
</evidence>
<dbReference type="EMBL" id="SRYB01000008">
    <property type="protein sequence ID" value="TGY79162.1"/>
    <property type="molecule type" value="Genomic_DNA"/>
</dbReference>
<reference evidence="1" key="1">
    <citation type="submission" date="2019-04" db="EMBL/GenBank/DDBJ databases">
        <title>Microbes associate with the intestines of laboratory mice.</title>
        <authorList>
            <person name="Navarre W."/>
            <person name="Wong E."/>
            <person name="Huang K."/>
            <person name="Tropini C."/>
            <person name="Ng K."/>
            <person name="Yu B."/>
        </authorList>
    </citation>
    <scope>NUCLEOTIDE SEQUENCE</scope>
    <source>
        <strain evidence="1">NM04_E33</strain>
    </source>
</reference>
<protein>
    <submittedName>
        <fullName evidence="1">Transporter substrate-binding domain-containing protein</fullName>
    </submittedName>
</protein>
<accession>A0AC61RHQ1</accession>